<dbReference type="Pfam" id="PF01248">
    <property type="entry name" value="Ribosomal_L7Ae"/>
    <property type="match status" value="1"/>
</dbReference>
<dbReference type="InterPro" id="IPR004038">
    <property type="entry name" value="Ribosomal_eL8/eL30/eS12/Gad45"/>
</dbReference>
<evidence type="ECO:0000259" key="6">
    <source>
        <dbReference type="Pfam" id="PF01248"/>
    </source>
</evidence>
<comment type="similarity">
    <text evidence="1 5">Belongs to the eukaryotic ribosomal protein eL30 family.</text>
</comment>
<dbReference type="RefSeq" id="WP_285273522.1">
    <property type="nucleotide sequence ID" value="NZ_JASNVW010000002.1"/>
</dbReference>
<keyword evidence="8" id="KW-1185">Reference proteome</keyword>
<proteinExistence type="inferred from homology"/>
<evidence type="ECO:0000313" key="8">
    <source>
        <dbReference type="Proteomes" id="UP001529235"/>
    </source>
</evidence>
<dbReference type="InterPro" id="IPR039109">
    <property type="entry name" value="Ribosomal_eL30-like"/>
</dbReference>
<dbReference type="PANTHER" id="PTHR11449">
    <property type="entry name" value="RIBOSOMAL PROTEIN L30"/>
    <property type="match status" value="1"/>
</dbReference>
<dbReference type="NCBIfam" id="NF002172">
    <property type="entry name" value="PRK01018.1"/>
    <property type="match status" value="1"/>
</dbReference>
<dbReference type="Proteomes" id="UP001529235">
    <property type="component" value="Unassembled WGS sequence"/>
</dbReference>
<protein>
    <recommendedName>
        <fullName evidence="4 5">Large ribosomal subunit protein eL30</fullName>
    </recommendedName>
</protein>
<dbReference type="PROSITE" id="PS00993">
    <property type="entry name" value="RIBOSOMAL_L30E_2"/>
    <property type="match status" value="1"/>
</dbReference>
<organism evidence="7 8">
    <name type="scientific">Ignisphaera cupida</name>
    <dbReference type="NCBI Taxonomy" id="3050454"/>
    <lineage>
        <taxon>Archaea</taxon>
        <taxon>Thermoproteota</taxon>
        <taxon>Thermoprotei</taxon>
        <taxon>Desulfurococcales</taxon>
        <taxon>Desulfurococcaceae</taxon>
        <taxon>Ignisphaera</taxon>
    </lineage>
</organism>
<dbReference type="InterPro" id="IPR000231">
    <property type="entry name" value="Ribosomal_eL30"/>
</dbReference>
<keyword evidence="2 5" id="KW-0689">Ribosomal protein</keyword>
<name>A0ABD4Z8C3_9CREN</name>
<dbReference type="InterPro" id="IPR022991">
    <property type="entry name" value="Ribosomal_eL30_CS"/>
</dbReference>
<evidence type="ECO:0000256" key="5">
    <source>
        <dbReference type="HAMAP-Rule" id="MF_00481"/>
    </source>
</evidence>
<dbReference type="Gene3D" id="3.30.1330.30">
    <property type="match status" value="1"/>
</dbReference>
<comment type="caution">
    <text evidence="7">The sequence shown here is derived from an EMBL/GenBank/DDBJ whole genome shotgun (WGS) entry which is preliminary data.</text>
</comment>
<gene>
    <name evidence="5" type="primary">rpl30e</name>
    <name evidence="7" type="ORF">QPL79_04120</name>
</gene>
<evidence type="ECO:0000256" key="1">
    <source>
        <dbReference type="ARBA" id="ARBA00007326"/>
    </source>
</evidence>
<evidence type="ECO:0000256" key="2">
    <source>
        <dbReference type="ARBA" id="ARBA00022980"/>
    </source>
</evidence>
<reference evidence="7 8" key="1">
    <citation type="submission" date="2023-05" db="EMBL/GenBank/DDBJ databases">
        <title>A new hyperthermophilic archaea 'Ignisphaera cupida' sp. nov. and description of the family 'Ignisphaeraceae' fam. nov.</title>
        <authorList>
            <person name="Podosokorskaya O.A."/>
            <person name="Elcheninov A.G."/>
            <person name="Klukina A."/>
            <person name="Merkel A.Y."/>
        </authorList>
    </citation>
    <scope>NUCLEOTIDE SEQUENCE [LARGE SCALE GENOMIC DNA]</scope>
    <source>
        <strain evidence="7 8">4213-co</strain>
    </source>
</reference>
<evidence type="ECO:0000256" key="3">
    <source>
        <dbReference type="ARBA" id="ARBA00023274"/>
    </source>
</evidence>
<dbReference type="GO" id="GO:0005840">
    <property type="term" value="C:ribosome"/>
    <property type="evidence" value="ECO:0007669"/>
    <property type="project" value="UniProtKB-KW"/>
</dbReference>
<dbReference type="SUPFAM" id="SSF55315">
    <property type="entry name" value="L30e-like"/>
    <property type="match status" value="1"/>
</dbReference>
<evidence type="ECO:0000256" key="4">
    <source>
        <dbReference type="ARBA" id="ARBA00035231"/>
    </source>
</evidence>
<feature type="domain" description="Ribosomal protein eL8/eL30/eS12/Gadd45" evidence="6">
    <location>
        <begin position="7"/>
        <end position="95"/>
    </location>
</feature>
<sequence>MSDQQSLDNLLKYVARTGKIVIGFNETLRYVKTGRVRFIVIASNIPESMKSDIEYYAKLSNVGIIEYPGSNRDLGTLLGKPFSISTLGIVETGQVSENALKAFVKSTTR</sequence>
<dbReference type="EMBL" id="JASNVW010000002">
    <property type="protein sequence ID" value="MDK6028540.1"/>
    <property type="molecule type" value="Genomic_DNA"/>
</dbReference>
<dbReference type="GO" id="GO:0006412">
    <property type="term" value="P:translation"/>
    <property type="evidence" value="ECO:0007669"/>
    <property type="project" value="UniProtKB-UniRule"/>
</dbReference>
<dbReference type="HAMAP" id="MF_00481">
    <property type="entry name" value="Ribosomal_eL30"/>
    <property type="match status" value="1"/>
</dbReference>
<dbReference type="GO" id="GO:1990904">
    <property type="term" value="C:ribonucleoprotein complex"/>
    <property type="evidence" value="ECO:0007669"/>
    <property type="project" value="UniProtKB-KW"/>
</dbReference>
<dbReference type="InterPro" id="IPR029064">
    <property type="entry name" value="Ribosomal_eL30-like_sf"/>
</dbReference>
<keyword evidence="3 5" id="KW-0687">Ribonucleoprotein</keyword>
<dbReference type="AlphaFoldDB" id="A0ABD4Z8C3"/>
<evidence type="ECO:0000313" key="7">
    <source>
        <dbReference type="EMBL" id="MDK6028540.1"/>
    </source>
</evidence>
<accession>A0ABD4Z8C3</accession>